<dbReference type="AlphaFoldDB" id="A0AAJ3DJU3"/>
<accession>A0AAJ3DJU3</accession>
<evidence type="ECO:0000313" key="10">
    <source>
        <dbReference type="Proteomes" id="UP000402241"/>
    </source>
</evidence>
<dbReference type="SUPFAM" id="SSF51197">
    <property type="entry name" value="Clavaminate synthase-like"/>
    <property type="match status" value="1"/>
</dbReference>
<sequence length="370" mass="41288">MSMDEVAMVTDDEGRSWPVGQAQRAAFVLADDDRECLRAVARGIAARHADRPSGLHLDDDDLMVDCKLRMLREGPEALVRALTQFRYRSNPDGVLLLRNVPIDDVLPPTPEQGNYDGDWQRLEVATMTQLAVMNILGDVISYADEKAGRIIQDVAPVLGAEKRQENTGSCFLELHTEDGFHPQRPRFISLLALRPDHERVALTLASGIRRALAGLDGGTREVLTQPIYRIRLASSFVGDREDVYAGPVPVLSGSPSDPELCVDFHAMTTEDPEGRRALASLRRAMLTNLVGHVLEAGDLLIVDNDKAVHGRTGFAARHDGRDRWLRRSFAVPDLRRSTADRLPRSHVHRRIFKSRIDQSRADRRPAYSND</sequence>
<evidence type="ECO:0000256" key="6">
    <source>
        <dbReference type="PIRSR" id="PIRSR019543-2"/>
    </source>
</evidence>
<dbReference type="GO" id="GO:0005506">
    <property type="term" value="F:iron ion binding"/>
    <property type="evidence" value="ECO:0007669"/>
    <property type="project" value="InterPro"/>
</dbReference>
<reference evidence="8 11" key="2">
    <citation type="submission" date="2020-02" db="EMBL/GenBank/DDBJ databases">
        <title>WGS of Micromonospora spp. isolated from hot spring.</title>
        <authorList>
            <person name="Thawai C."/>
        </authorList>
    </citation>
    <scope>NUCLEOTIDE SEQUENCE [LARGE SCALE GENOMIC DNA]</scope>
    <source>
        <strain evidence="8 11">TMS7</strain>
    </source>
</reference>
<feature type="binding site" evidence="5">
    <location>
        <position position="327"/>
    </location>
    <ligand>
        <name>2-oxoglutarate</name>
        <dbReference type="ChEBI" id="CHEBI:16810"/>
    </ligand>
</feature>
<dbReference type="Pfam" id="PF02668">
    <property type="entry name" value="TauD"/>
    <property type="match status" value="1"/>
</dbReference>
<evidence type="ECO:0000313" key="8">
    <source>
        <dbReference type="EMBL" id="NES29237.1"/>
    </source>
</evidence>
<organism evidence="8 11">
    <name type="scientific">Micromonospora terminaliae</name>
    <dbReference type="NCBI Taxonomy" id="1914461"/>
    <lineage>
        <taxon>Bacteria</taxon>
        <taxon>Bacillati</taxon>
        <taxon>Actinomycetota</taxon>
        <taxon>Actinomycetes</taxon>
        <taxon>Micromonosporales</taxon>
        <taxon>Micromonosporaceae</taxon>
        <taxon>Micromonospora</taxon>
    </lineage>
</organism>
<dbReference type="InterPro" id="IPR003819">
    <property type="entry name" value="TauD/TfdA-like"/>
</dbReference>
<feature type="binding site" evidence="5">
    <location>
        <position position="323"/>
    </location>
    <ligand>
        <name>2-oxoglutarate</name>
        <dbReference type="ChEBI" id="CHEBI:16810"/>
    </ligand>
</feature>
<keyword evidence="4 6" id="KW-0408">Iron</keyword>
<dbReference type="GO" id="GO:0016491">
    <property type="term" value="F:oxidoreductase activity"/>
    <property type="evidence" value="ECO:0007669"/>
    <property type="project" value="UniProtKB-KW"/>
</dbReference>
<dbReference type="Proteomes" id="UP000477779">
    <property type="component" value="Unassembled WGS sequence"/>
</dbReference>
<evidence type="ECO:0000256" key="2">
    <source>
        <dbReference type="ARBA" id="ARBA00022723"/>
    </source>
</evidence>
<dbReference type="InterPro" id="IPR014503">
    <property type="entry name" value="Clavaminate_syn-like"/>
</dbReference>
<evidence type="ECO:0000256" key="1">
    <source>
        <dbReference type="ARBA" id="ARBA00008425"/>
    </source>
</evidence>
<dbReference type="InterPro" id="IPR042098">
    <property type="entry name" value="TauD-like_sf"/>
</dbReference>
<evidence type="ECO:0000259" key="7">
    <source>
        <dbReference type="Pfam" id="PF02668"/>
    </source>
</evidence>
<feature type="binding site" evidence="5">
    <location>
        <position position="219"/>
    </location>
    <ligand>
        <name>2-oxoglutarate</name>
        <dbReference type="ChEBI" id="CHEBI:16810"/>
    </ligand>
</feature>
<evidence type="ECO:0000313" key="9">
    <source>
        <dbReference type="EMBL" id="QGL48773.1"/>
    </source>
</evidence>
<dbReference type="EMBL" id="JAAHBZ010000006">
    <property type="protein sequence ID" value="NES29237.1"/>
    <property type="molecule type" value="Genomic_DNA"/>
</dbReference>
<dbReference type="Proteomes" id="UP000402241">
    <property type="component" value="Chromosome"/>
</dbReference>
<reference evidence="9 10" key="1">
    <citation type="submission" date="2019-10" db="EMBL/GenBank/DDBJ databases">
        <title>Genome Sequence of Micromonospora terminaliae DSM 101760.</title>
        <authorList>
            <person name="Guo L."/>
        </authorList>
    </citation>
    <scope>NUCLEOTIDE SEQUENCE [LARGE SCALE GENOMIC DNA]</scope>
    <source>
        <strain evidence="9 10">DSM 101760</strain>
    </source>
</reference>
<evidence type="ECO:0000313" key="11">
    <source>
        <dbReference type="Proteomes" id="UP000477779"/>
    </source>
</evidence>
<feature type="binding site" evidence="6">
    <location>
        <position position="177"/>
    </location>
    <ligand>
        <name>Fe cation</name>
        <dbReference type="ChEBI" id="CHEBI:24875"/>
    </ligand>
</feature>
<proteinExistence type="inferred from homology"/>
<evidence type="ECO:0000256" key="3">
    <source>
        <dbReference type="ARBA" id="ARBA00023002"/>
    </source>
</evidence>
<feature type="binding site" evidence="6">
    <location>
        <position position="309"/>
    </location>
    <ligand>
        <name>Fe cation</name>
        <dbReference type="ChEBI" id="CHEBI:24875"/>
    </ligand>
</feature>
<name>A0AAJ3DJU3_9ACTN</name>
<evidence type="ECO:0000256" key="5">
    <source>
        <dbReference type="PIRSR" id="PIRSR019543-1"/>
    </source>
</evidence>
<dbReference type="Gene3D" id="3.60.130.10">
    <property type="entry name" value="Clavaminate synthase-like"/>
    <property type="match status" value="1"/>
</dbReference>
<feature type="domain" description="TauD/TfdA-like" evidence="7">
    <location>
        <begin position="163"/>
        <end position="328"/>
    </location>
</feature>
<gene>
    <name evidence="8" type="ORF">G3561_17000</name>
    <name evidence="9" type="ORF">GCE86_18175</name>
</gene>
<feature type="binding site" evidence="6">
    <location>
        <position position="175"/>
    </location>
    <ligand>
        <name>Fe cation</name>
        <dbReference type="ChEBI" id="CHEBI:24875"/>
    </ligand>
</feature>
<evidence type="ECO:0000256" key="4">
    <source>
        <dbReference type="ARBA" id="ARBA00023004"/>
    </source>
</evidence>
<dbReference type="EMBL" id="CP045309">
    <property type="protein sequence ID" value="QGL48773.1"/>
    <property type="molecule type" value="Genomic_DNA"/>
</dbReference>
<dbReference type="PIRSF" id="PIRSF019543">
    <property type="entry name" value="Clavaminate_syn"/>
    <property type="match status" value="1"/>
</dbReference>
<protein>
    <recommendedName>
        <fullName evidence="7">TauD/TfdA-like domain-containing protein</fullName>
    </recommendedName>
</protein>
<comment type="similarity">
    <text evidence="1">Belongs to the clavaminate synthase family.</text>
</comment>
<keyword evidence="3" id="KW-0560">Oxidoreductase</keyword>
<keyword evidence="10" id="KW-1185">Reference proteome</keyword>
<keyword evidence="2 6" id="KW-0479">Metal-binding</keyword>